<comment type="caution">
    <text evidence="3">The sequence shown here is derived from an EMBL/GenBank/DDBJ whole genome shotgun (WGS) entry which is preliminary data.</text>
</comment>
<name>A0ABT6DNM5_9BACT</name>
<dbReference type="NCBIfam" id="TIGR02532">
    <property type="entry name" value="IV_pilin_GFxxxE"/>
    <property type="match status" value="1"/>
</dbReference>
<proteinExistence type="predicted"/>
<organism evidence="3 4">
    <name type="scientific">Bdellovibrio svalbardensis</name>
    <dbReference type="NCBI Taxonomy" id="2972972"/>
    <lineage>
        <taxon>Bacteria</taxon>
        <taxon>Pseudomonadati</taxon>
        <taxon>Bdellovibrionota</taxon>
        <taxon>Bdellovibrionia</taxon>
        <taxon>Bdellovibrionales</taxon>
        <taxon>Pseudobdellovibrionaceae</taxon>
        <taxon>Bdellovibrio</taxon>
    </lineage>
</organism>
<evidence type="ECO:0000256" key="1">
    <source>
        <dbReference type="SAM" id="MobiDB-lite"/>
    </source>
</evidence>
<dbReference type="Pfam" id="PF07963">
    <property type="entry name" value="N_methyl"/>
    <property type="match status" value="1"/>
</dbReference>
<dbReference type="Proteomes" id="UP001152321">
    <property type="component" value="Unassembled WGS sequence"/>
</dbReference>
<dbReference type="SUPFAM" id="SSF54523">
    <property type="entry name" value="Pili subunits"/>
    <property type="match status" value="1"/>
</dbReference>
<keyword evidence="2" id="KW-0812">Transmembrane</keyword>
<sequence length="197" mass="22130">MNRRGFTLIEVMIVLALVGALIAYGAPRMFKKQNNIKSVARHFLVLSREIRNKARLSNSTYRLVIQMETNDEKYWVEKANGPTPIDIEAAEKEREEGKNGDKKEDAPPPLFQIDKSLSKKPQSLPDGLRFAQVETVNTKSPLSSGTAYIHFFPEGFVEAAAIQITDGNKLTWTLVFNPLTGQADIIEKAQSLKDIQR</sequence>
<keyword evidence="2" id="KW-0472">Membrane</keyword>
<evidence type="ECO:0000313" key="4">
    <source>
        <dbReference type="Proteomes" id="UP001152321"/>
    </source>
</evidence>
<reference evidence="3" key="1">
    <citation type="submission" date="2022-08" db="EMBL/GenBank/DDBJ databases">
        <title>Novel Bdellovibrio Species Isolated from Svalbard: Designation Bdellovibrio svalbardensis.</title>
        <authorList>
            <person name="Mitchell R.J."/>
            <person name="Choi S.Y."/>
        </authorList>
    </citation>
    <scope>NUCLEOTIDE SEQUENCE</scope>
    <source>
        <strain evidence="3">PAP01</strain>
    </source>
</reference>
<evidence type="ECO:0000256" key="2">
    <source>
        <dbReference type="SAM" id="Phobius"/>
    </source>
</evidence>
<keyword evidence="2" id="KW-1133">Transmembrane helix</keyword>
<dbReference type="EMBL" id="JANRMI010000004">
    <property type="protein sequence ID" value="MDG0817441.1"/>
    <property type="molecule type" value="Genomic_DNA"/>
</dbReference>
<accession>A0ABT6DNM5</accession>
<evidence type="ECO:0000313" key="3">
    <source>
        <dbReference type="EMBL" id="MDG0817441.1"/>
    </source>
</evidence>
<dbReference type="InterPro" id="IPR012902">
    <property type="entry name" value="N_methyl_site"/>
</dbReference>
<feature type="transmembrane region" description="Helical" evidence="2">
    <location>
        <begin position="6"/>
        <end position="26"/>
    </location>
</feature>
<gene>
    <name evidence="3" type="ORF">NWE73_13750</name>
</gene>
<dbReference type="InterPro" id="IPR045584">
    <property type="entry name" value="Pilin-like"/>
</dbReference>
<feature type="compositionally biased region" description="Basic and acidic residues" evidence="1">
    <location>
        <begin position="92"/>
        <end position="106"/>
    </location>
</feature>
<dbReference type="RefSeq" id="WP_277578914.1">
    <property type="nucleotide sequence ID" value="NZ_JANRMI010000004.1"/>
</dbReference>
<feature type="region of interest" description="Disordered" evidence="1">
    <location>
        <begin position="92"/>
        <end position="111"/>
    </location>
</feature>
<protein>
    <submittedName>
        <fullName evidence="3">Type II secretion system GspH family protein</fullName>
    </submittedName>
</protein>
<keyword evidence="4" id="KW-1185">Reference proteome</keyword>